<feature type="transmembrane region" description="Helical" evidence="3">
    <location>
        <begin position="231"/>
        <end position="252"/>
    </location>
</feature>
<sequence>MKEGLLVKIIGIAGCYKRDGITKQMLDQVLANVGPENEVEQIFLLDHKIYPGSPELDNLVEKLKQADVWVLAAPTYWGALSGVMKNFLDCLRQLTLRFDKNGDPHPLETFLHKHYVLLTNCYTKTWENMFTGTTDTALRTMDKVMTTLGLIKAGEAVQTNTYFLTTLPAKKQVELSHLGQKAGSLQRKDDQTVKRYIELFFIVAAMAFITMLIQTGVLHLLGQTLGFWNNYISFVVIFFILLSITLHFFTVVKHKRK</sequence>
<dbReference type="GO" id="GO:0016491">
    <property type="term" value="F:oxidoreductase activity"/>
    <property type="evidence" value="ECO:0007669"/>
    <property type="project" value="InterPro"/>
</dbReference>
<evidence type="ECO:0000256" key="3">
    <source>
        <dbReference type="SAM" id="Phobius"/>
    </source>
</evidence>
<dbReference type="AlphaFoldDB" id="A0A0R2B9N4"/>
<evidence type="ECO:0000313" key="6">
    <source>
        <dbReference type="Proteomes" id="UP000051612"/>
    </source>
</evidence>
<dbReference type="Gene3D" id="3.40.50.360">
    <property type="match status" value="1"/>
</dbReference>
<evidence type="ECO:0000256" key="1">
    <source>
        <dbReference type="ARBA" id="ARBA00022630"/>
    </source>
</evidence>
<evidence type="ECO:0000256" key="2">
    <source>
        <dbReference type="ARBA" id="ARBA00022643"/>
    </source>
</evidence>
<dbReference type="Proteomes" id="UP000051612">
    <property type="component" value="Unassembled WGS sequence"/>
</dbReference>
<protein>
    <submittedName>
        <fullName evidence="5">NADPH-dependent FMN reductase</fullName>
    </submittedName>
</protein>
<accession>A0A0R2B9N4</accession>
<proteinExistence type="predicted"/>
<keyword evidence="2" id="KW-0288">FMN</keyword>
<keyword evidence="3" id="KW-0472">Membrane</keyword>
<dbReference type="EMBL" id="AYYN01000054">
    <property type="protein sequence ID" value="KRM75953.1"/>
    <property type="molecule type" value="Genomic_DNA"/>
</dbReference>
<dbReference type="InterPro" id="IPR029039">
    <property type="entry name" value="Flavoprotein-like_sf"/>
</dbReference>
<evidence type="ECO:0000313" key="5">
    <source>
        <dbReference type="EMBL" id="KRM75953.1"/>
    </source>
</evidence>
<dbReference type="Pfam" id="PF03358">
    <property type="entry name" value="FMN_red"/>
    <property type="match status" value="1"/>
</dbReference>
<dbReference type="InterPro" id="IPR005025">
    <property type="entry name" value="FMN_Rdtase-like_dom"/>
</dbReference>
<gene>
    <name evidence="5" type="ORF">FC48_GL002034</name>
</gene>
<reference evidence="5 6" key="1">
    <citation type="journal article" date="2015" name="Genome Announc.">
        <title>Expanding the biotechnology potential of lactobacilli through comparative genomics of 213 strains and associated genera.</title>
        <authorList>
            <person name="Sun Z."/>
            <person name="Harris H.M."/>
            <person name="McCann A."/>
            <person name="Guo C."/>
            <person name="Argimon S."/>
            <person name="Zhang W."/>
            <person name="Yang X."/>
            <person name="Jeffery I.B."/>
            <person name="Cooney J.C."/>
            <person name="Kagawa T.F."/>
            <person name="Liu W."/>
            <person name="Song Y."/>
            <person name="Salvetti E."/>
            <person name="Wrobel A."/>
            <person name="Rasinkangas P."/>
            <person name="Parkhill J."/>
            <person name="Rea M.C."/>
            <person name="O'Sullivan O."/>
            <person name="Ritari J."/>
            <person name="Douillard F.P."/>
            <person name="Paul Ross R."/>
            <person name="Yang R."/>
            <person name="Briner A.E."/>
            <person name="Felis G.E."/>
            <person name="de Vos W.M."/>
            <person name="Barrangou R."/>
            <person name="Klaenhammer T.R."/>
            <person name="Caufield P.W."/>
            <person name="Cui Y."/>
            <person name="Zhang H."/>
            <person name="O'Toole P.W."/>
        </authorList>
    </citation>
    <scope>NUCLEOTIDE SEQUENCE [LARGE SCALE GENOMIC DNA]</scope>
    <source>
        <strain evidence="5 6">DSM 20452</strain>
    </source>
</reference>
<dbReference type="SUPFAM" id="SSF52218">
    <property type="entry name" value="Flavoproteins"/>
    <property type="match status" value="1"/>
</dbReference>
<dbReference type="PATRIC" id="fig|1423772.3.peg.2171"/>
<evidence type="ECO:0000259" key="4">
    <source>
        <dbReference type="Pfam" id="PF03358"/>
    </source>
</evidence>
<keyword evidence="1" id="KW-0285">Flavoprotein</keyword>
<dbReference type="PANTHER" id="PTHR43278:SF2">
    <property type="entry name" value="IRON-SULFUR FLAVOPROTEIN"/>
    <property type="match status" value="1"/>
</dbReference>
<dbReference type="PANTHER" id="PTHR43278">
    <property type="entry name" value="NAD(P)H-DEPENDENT FMN-CONTAINING OXIDOREDUCTASE YWQN-RELATED"/>
    <property type="match status" value="1"/>
</dbReference>
<organism evidence="5 6">
    <name type="scientific">Ligilactobacillus murinus DSM 20452 = NBRC 14221</name>
    <dbReference type="NCBI Taxonomy" id="1423772"/>
    <lineage>
        <taxon>Bacteria</taxon>
        <taxon>Bacillati</taxon>
        <taxon>Bacillota</taxon>
        <taxon>Bacilli</taxon>
        <taxon>Lactobacillales</taxon>
        <taxon>Lactobacillaceae</taxon>
        <taxon>Ligilactobacillus</taxon>
    </lineage>
</organism>
<keyword evidence="3" id="KW-1133">Transmembrane helix</keyword>
<name>A0A0R2B9N4_9LACO</name>
<feature type="domain" description="NADPH-dependent FMN reductase-like" evidence="4">
    <location>
        <begin position="7"/>
        <end position="92"/>
    </location>
</feature>
<comment type="caution">
    <text evidence="5">The sequence shown here is derived from an EMBL/GenBank/DDBJ whole genome shotgun (WGS) entry which is preliminary data.</text>
</comment>
<keyword evidence="3" id="KW-0812">Transmembrane</keyword>
<dbReference type="InterPro" id="IPR051796">
    <property type="entry name" value="ISF_SsuE-like"/>
</dbReference>
<feature type="transmembrane region" description="Helical" evidence="3">
    <location>
        <begin position="196"/>
        <end position="219"/>
    </location>
</feature>